<name>A0ABQ3G5R7_9BURK</name>
<evidence type="ECO:0000313" key="2">
    <source>
        <dbReference type="EMBL" id="GHC88221.1"/>
    </source>
</evidence>
<evidence type="ECO:0000313" key="3">
    <source>
        <dbReference type="Proteomes" id="UP000626210"/>
    </source>
</evidence>
<dbReference type="EMBL" id="BMYK01000010">
    <property type="protein sequence ID" value="GHC88221.1"/>
    <property type="molecule type" value="Genomic_DNA"/>
</dbReference>
<proteinExistence type="predicted"/>
<evidence type="ECO:0000256" key="1">
    <source>
        <dbReference type="SAM" id="SignalP"/>
    </source>
</evidence>
<accession>A0ABQ3G5R7</accession>
<sequence>MTFKPLWAALAGVLVSTHVAGATFPTGESYFGSQVPAAKYYRVVDLASPKHINVTCGETVTFVKDGRQFTWNFNSIRHSRVAIDQFAPKGFDAAGKVVYIARGEHERGS</sequence>
<organism evidence="2 3">
    <name type="scientific">Pseudorhodoferax aquiterrae</name>
    <dbReference type="NCBI Taxonomy" id="747304"/>
    <lineage>
        <taxon>Bacteria</taxon>
        <taxon>Pseudomonadati</taxon>
        <taxon>Pseudomonadota</taxon>
        <taxon>Betaproteobacteria</taxon>
        <taxon>Burkholderiales</taxon>
        <taxon>Comamonadaceae</taxon>
    </lineage>
</organism>
<feature type="signal peptide" evidence="1">
    <location>
        <begin position="1"/>
        <end position="22"/>
    </location>
</feature>
<dbReference type="InterPro" id="IPR031560">
    <property type="entry name" value="CzcE"/>
</dbReference>
<dbReference type="Gene3D" id="2.60.40.2280">
    <property type="entry name" value="Heavy-metal resistance protein CzcE"/>
    <property type="match status" value="1"/>
</dbReference>
<reference evidence="3" key="1">
    <citation type="journal article" date="2019" name="Int. J. Syst. Evol. Microbiol.">
        <title>The Global Catalogue of Microorganisms (GCM) 10K type strain sequencing project: providing services to taxonomists for standard genome sequencing and annotation.</title>
        <authorList>
            <consortium name="The Broad Institute Genomics Platform"/>
            <consortium name="The Broad Institute Genome Sequencing Center for Infectious Disease"/>
            <person name="Wu L."/>
            <person name="Ma J."/>
        </authorList>
    </citation>
    <scope>NUCLEOTIDE SEQUENCE [LARGE SCALE GENOMIC DNA]</scope>
    <source>
        <strain evidence="3">KCTC 23314</strain>
    </source>
</reference>
<dbReference type="InterPro" id="IPR038674">
    <property type="entry name" value="CzcE_sf"/>
</dbReference>
<comment type="caution">
    <text evidence="2">The sequence shown here is derived from an EMBL/GenBank/DDBJ whole genome shotgun (WGS) entry which is preliminary data.</text>
</comment>
<dbReference type="Proteomes" id="UP000626210">
    <property type="component" value="Unassembled WGS sequence"/>
</dbReference>
<dbReference type="Pfam" id="PF16986">
    <property type="entry name" value="CzcE"/>
    <property type="match status" value="1"/>
</dbReference>
<gene>
    <name evidence="2" type="ORF">GCM10007320_35160</name>
</gene>
<dbReference type="RefSeq" id="WP_189688234.1">
    <property type="nucleotide sequence ID" value="NZ_BMYK01000010.1"/>
</dbReference>
<keyword evidence="1" id="KW-0732">Signal</keyword>
<evidence type="ECO:0008006" key="4">
    <source>
        <dbReference type="Google" id="ProtNLM"/>
    </source>
</evidence>
<keyword evidence="3" id="KW-1185">Reference proteome</keyword>
<protein>
    <recommendedName>
        <fullName evidence="4">CzcE family metal-binding protein</fullName>
    </recommendedName>
</protein>
<feature type="chain" id="PRO_5046891867" description="CzcE family metal-binding protein" evidence="1">
    <location>
        <begin position="23"/>
        <end position="109"/>
    </location>
</feature>